<reference evidence="5 6" key="1">
    <citation type="submission" date="2007-04" db="EMBL/GenBank/DDBJ databases">
        <title>Complete genome sequence of Burkholderia multivorans ATCC 17616.</title>
        <authorList>
            <person name="Ohtsubo Y."/>
            <person name="Yamashita A."/>
            <person name="Kurokawa K."/>
            <person name="Takami H."/>
            <person name="Yuhara S."/>
            <person name="Nishiyama E."/>
            <person name="Endo R."/>
            <person name="Miyazaki R."/>
            <person name="Ono A."/>
            <person name="Yano K."/>
            <person name="Ito M."/>
            <person name="Sota M."/>
            <person name="Yuji N."/>
            <person name="Hattori M."/>
            <person name="Tsuda M."/>
        </authorList>
    </citation>
    <scope>NUCLEOTIDE SEQUENCE [LARGE SCALE GENOMIC DNA]</scope>
    <source>
        <strain evidence="6">ATCC 17616 / 249</strain>
    </source>
</reference>
<dbReference type="eggNOG" id="COG2207">
    <property type="taxonomic scope" value="Bacteria"/>
</dbReference>
<proteinExistence type="predicted"/>
<dbReference type="PROSITE" id="PS01124">
    <property type="entry name" value="HTH_ARAC_FAMILY_2"/>
    <property type="match status" value="1"/>
</dbReference>
<dbReference type="PANTHER" id="PTHR47894">
    <property type="entry name" value="HTH-TYPE TRANSCRIPTIONAL REGULATOR GADX"/>
    <property type="match status" value="1"/>
</dbReference>
<dbReference type="STRING" id="395019.BMULJ_05770"/>
<organism evidence="5 6">
    <name type="scientific">Burkholderia multivorans (strain ATCC 17616 / 249)</name>
    <dbReference type="NCBI Taxonomy" id="395019"/>
    <lineage>
        <taxon>Bacteria</taxon>
        <taxon>Pseudomonadati</taxon>
        <taxon>Pseudomonadota</taxon>
        <taxon>Betaproteobacteria</taxon>
        <taxon>Burkholderiales</taxon>
        <taxon>Burkholderiaceae</taxon>
        <taxon>Burkholderia</taxon>
        <taxon>Burkholderia cepacia complex</taxon>
    </lineage>
</organism>
<name>A0A0H3KQT3_BURM1</name>
<dbReference type="RefSeq" id="WP_011880249.1">
    <property type="nucleotide sequence ID" value="NC_010087.1"/>
</dbReference>
<dbReference type="EMBL" id="AP009387">
    <property type="protein sequence ID" value="BAG47582.1"/>
    <property type="molecule type" value="Genomic_DNA"/>
</dbReference>
<evidence type="ECO:0000256" key="2">
    <source>
        <dbReference type="ARBA" id="ARBA00023125"/>
    </source>
</evidence>
<dbReference type="KEGG" id="bmu:Bmul_5752"/>
<dbReference type="GO" id="GO:0003700">
    <property type="term" value="F:DNA-binding transcription factor activity"/>
    <property type="evidence" value="ECO:0007669"/>
    <property type="project" value="InterPro"/>
</dbReference>
<dbReference type="GeneID" id="93172847"/>
<dbReference type="SUPFAM" id="SSF46689">
    <property type="entry name" value="Homeodomain-like"/>
    <property type="match status" value="1"/>
</dbReference>
<keyword evidence="1" id="KW-0805">Transcription regulation</keyword>
<dbReference type="KEGG" id="bmj:BMULJ_05770"/>
<keyword evidence="6" id="KW-1185">Reference proteome</keyword>
<dbReference type="Proteomes" id="UP000008815">
    <property type="component" value="Chromosome 3"/>
</dbReference>
<protein>
    <submittedName>
        <fullName evidence="5">AraC family transcriptional regulator</fullName>
    </submittedName>
</protein>
<dbReference type="SMART" id="SM00342">
    <property type="entry name" value="HTH_ARAC"/>
    <property type="match status" value="1"/>
</dbReference>
<dbReference type="AlphaFoldDB" id="A0A0H3KQT3"/>
<dbReference type="PANTHER" id="PTHR47894:SF1">
    <property type="entry name" value="HTH-TYPE TRANSCRIPTIONAL REGULATOR VQSM"/>
    <property type="match status" value="1"/>
</dbReference>
<evidence type="ECO:0000313" key="6">
    <source>
        <dbReference type="Proteomes" id="UP000008815"/>
    </source>
</evidence>
<dbReference type="InterPro" id="IPR020449">
    <property type="entry name" value="Tscrpt_reg_AraC-type_HTH"/>
</dbReference>
<evidence type="ECO:0000256" key="3">
    <source>
        <dbReference type="ARBA" id="ARBA00023163"/>
    </source>
</evidence>
<dbReference type="Pfam" id="PF12625">
    <property type="entry name" value="Arabinose_bd"/>
    <property type="match status" value="1"/>
</dbReference>
<accession>A0A0H3KQT3</accession>
<evidence type="ECO:0000256" key="1">
    <source>
        <dbReference type="ARBA" id="ARBA00023015"/>
    </source>
</evidence>
<dbReference type="GO" id="GO:0005829">
    <property type="term" value="C:cytosol"/>
    <property type="evidence" value="ECO:0007669"/>
    <property type="project" value="TreeGrafter"/>
</dbReference>
<dbReference type="InterPro" id="IPR018060">
    <property type="entry name" value="HTH_AraC"/>
</dbReference>
<evidence type="ECO:0000313" key="5">
    <source>
        <dbReference type="EMBL" id="BAG47582.1"/>
    </source>
</evidence>
<feature type="domain" description="HTH araC/xylS-type" evidence="4">
    <location>
        <begin position="239"/>
        <end position="340"/>
    </location>
</feature>
<sequence length="343" mass="37549">MSFGEFTRGPASARLLIGFGQEHGVPAARLLAGTRLAAGQLDDPNLELAAAQELCIARNLLRLLKHPPGLGLQVGCRYTFSVHGMLGYGLISSETVGDALTLALRFLPLSYAFTSITYHEHEHVGVLRFGELDHLADDIRQFLVERDMAAAAVLLRDVLGGDIASLRFAFRGDEPRPAYRPSRAWPTALGTEHEFSARFNSLSFERSLLSRALPHANPVTASMCEQMCAQLMESRRARTGTAAAVRHHLSAAGAALPDLGRMARLMNVSERTLKRRLSDEGVTFRELLAEARRSAAESLLGADDLTLTEIAGRLGYSDLSSFSQAFKRRHGITPSAFRKRVRN</sequence>
<dbReference type="Pfam" id="PF12833">
    <property type="entry name" value="HTH_18"/>
    <property type="match status" value="1"/>
</dbReference>
<evidence type="ECO:0000259" key="4">
    <source>
        <dbReference type="PROSITE" id="PS01124"/>
    </source>
</evidence>
<keyword evidence="2" id="KW-0238">DNA-binding</keyword>
<dbReference type="InterPro" id="IPR009057">
    <property type="entry name" value="Homeodomain-like_sf"/>
</dbReference>
<dbReference type="Gene3D" id="1.10.10.60">
    <property type="entry name" value="Homeodomain-like"/>
    <property type="match status" value="1"/>
</dbReference>
<dbReference type="PRINTS" id="PR00032">
    <property type="entry name" value="HTHARAC"/>
</dbReference>
<dbReference type="InterPro" id="IPR032687">
    <property type="entry name" value="AraC-type_N"/>
</dbReference>
<keyword evidence="3" id="KW-0804">Transcription</keyword>
<gene>
    <name evidence="5" type="ordered locus">BMULJ_05770</name>
</gene>
<dbReference type="GO" id="GO:0000976">
    <property type="term" value="F:transcription cis-regulatory region binding"/>
    <property type="evidence" value="ECO:0007669"/>
    <property type="project" value="TreeGrafter"/>
</dbReference>
<dbReference type="HOGENOM" id="CLU_047522_3_3_4"/>